<evidence type="ECO:0000313" key="2">
    <source>
        <dbReference type="EMBL" id="SDZ58136.1"/>
    </source>
</evidence>
<keyword evidence="3" id="KW-1185">Reference proteome</keyword>
<reference evidence="2 3" key="1">
    <citation type="submission" date="2016-10" db="EMBL/GenBank/DDBJ databases">
        <authorList>
            <person name="Varghese N."/>
            <person name="Submissions S."/>
        </authorList>
    </citation>
    <scope>NUCLEOTIDE SEQUENCE [LARGE SCALE GENOMIC DNA]</scope>
    <source>
        <strain evidence="2 3">DSM 17997</strain>
    </source>
</reference>
<feature type="compositionally biased region" description="Basic and acidic residues" evidence="1">
    <location>
        <begin position="1"/>
        <end position="10"/>
    </location>
</feature>
<accession>A0A1H3U6Q2</accession>
<organism evidence="2 3">
    <name type="scientific">Rhodonellum ikkaensis</name>
    <dbReference type="NCBI Taxonomy" id="336829"/>
    <lineage>
        <taxon>Bacteria</taxon>
        <taxon>Pseudomonadati</taxon>
        <taxon>Bacteroidota</taxon>
        <taxon>Cytophagia</taxon>
        <taxon>Cytophagales</taxon>
        <taxon>Cytophagaceae</taxon>
        <taxon>Rhodonellum</taxon>
    </lineage>
</organism>
<comment type="caution">
    <text evidence="2">The sequence shown here is derived from an EMBL/GenBank/DDBJ whole genome shotgun (WGS) entry which is preliminary data.</text>
</comment>
<feature type="region of interest" description="Disordered" evidence="1">
    <location>
        <begin position="91"/>
        <end position="181"/>
    </location>
</feature>
<feature type="compositionally biased region" description="Basic and acidic residues" evidence="1">
    <location>
        <begin position="131"/>
        <end position="142"/>
    </location>
</feature>
<sequence>MNTHADKTQENKSQSVANAVSQKRNSGKSTFQFEDNRPEAVVQRKLQEMANNSPQAIQLKACKEMINDSAQSAPIQMSGGSTQANEELVKAMGKSADLVDNLPKAKPHSKKGTGSSGTDHQGRNAMVINKAKRDTAKAHDDPTMFSSSRMRGDARGKEKSAAAAEKRREKAEATDTSMGDFDKAMEQATKTYKGDQEKFDEYLENRNFEFSEDQMDNLYEALYKE</sequence>
<feature type="region of interest" description="Disordered" evidence="1">
    <location>
        <begin position="1"/>
        <end position="37"/>
    </location>
</feature>
<name>A0A1H3U6Q2_9BACT</name>
<dbReference type="RefSeq" id="WP_019597848.1">
    <property type="nucleotide sequence ID" value="NZ_FNQC01000033.1"/>
</dbReference>
<evidence type="ECO:0000313" key="3">
    <source>
        <dbReference type="Proteomes" id="UP000199663"/>
    </source>
</evidence>
<proteinExistence type="predicted"/>
<dbReference type="Proteomes" id="UP000199663">
    <property type="component" value="Unassembled WGS sequence"/>
</dbReference>
<gene>
    <name evidence="2" type="ORF">SAMN05444412_1333</name>
</gene>
<protein>
    <submittedName>
        <fullName evidence="2">Uncharacterized protein</fullName>
    </submittedName>
</protein>
<evidence type="ECO:0000256" key="1">
    <source>
        <dbReference type="SAM" id="MobiDB-lite"/>
    </source>
</evidence>
<dbReference type="EMBL" id="FNQC01000033">
    <property type="protein sequence ID" value="SDZ58136.1"/>
    <property type="molecule type" value="Genomic_DNA"/>
</dbReference>
<feature type="compositionally biased region" description="Basic and acidic residues" evidence="1">
    <location>
        <begin position="150"/>
        <end position="173"/>
    </location>
</feature>
<feature type="compositionally biased region" description="Polar residues" evidence="1">
    <location>
        <begin position="11"/>
        <end position="33"/>
    </location>
</feature>